<keyword evidence="3" id="KW-0732">Signal</keyword>
<dbReference type="OrthoDB" id="9046151at2"/>
<dbReference type="PANTHER" id="PTHR30290:SF9">
    <property type="entry name" value="OLIGOPEPTIDE-BINDING PROTEIN APPA"/>
    <property type="match status" value="1"/>
</dbReference>
<accession>A0A5C8ZFL4</accession>
<dbReference type="Gene3D" id="3.40.190.10">
    <property type="entry name" value="Periplasmic binding protein-like II"/>
    <property type="match status" value="1"/>
</dbReference>
<dbReference type="GO" id="GO:0043190">
    <property type="term" value="C:ATP-binding cassette (ABC) transporter complex"/>
    <property type="evidence" value="ECO:0007669"/>
    <property type="project" value="InterPro"/>
</dbReference>
<evidence type="ECO:0000256" key="1">
    <source>
        <dbReference type="ARBA" id="ARBA00005695"/>
    </source>
</evidence>
<name>A0A5C8ZFL4_9ACTN</name>
<proteinExistence type="inferred from homology"/>
<dbReference type="GO" id="GO:0015833">
    <property type="term" value="P:peptide transport"/>
    <property type="evidence" value="ECO:0007669"/>
    <property type="project" value="TreeGrafter"/>
</dbReference>
<feature type="domain" description="Solute-binding protein family 5" evidence="4">
    <location>
        <begin position="107"/>
        <end position="499"/>
    </location>
</feature>
<dbReference type="PANTHER" id="PTHR30290">
    <property type="entry name" value="PERIPLASMIC BINDING COMPONENT OF ABC TRANSPORTER"/>
    <property type="match status" value="1"/>
</dbReference>
<dbReference type="Proteomes" id="UP000321234">
    <property type="component" value="Unassembled WGS sequence"/>
</dbReference>
<dbReference type="InterPro" id="IPR000914">
    <property type="entry name" value="SBP_5_dom"/>
</dbReference>
<organism evidence="5 6">
    <name type="scientific">Quadrisphaera setariae</name>
    <dbReference type="NCBI Taxonomy" id="2593304"/>
    <lineage>
        <taxon>Bacteria</taxon>
        <taxon>Bacillati</taxon>
        <taxon>Actinomycetota</taxon>
        <taxon>Actinomycetes</taxon>
        <taxon>Kineosporiales</taxon>
        <taxon>Kineosporiaceae</taxon>
        <taxon>Quadrisphaera</taxon>
    </lineage>
</organism>
<evidence type="ECO:0000259" key="4">
    <source>
        <dbReference type="Pfam" id="PF00496"/>
    </source>
</evidence>
<gene>
    <name evidence="5" type="ORF">FMM08_07570</name>
</gene>
<evidence type="ECO:0000313" key="6">
    <source>
        <dbReference type="Proteomes" id="UP000321234"/>
    </source>
</evidence>
<dbReference type="CDD" id="cd08493">
    <property type="entry name" value="PBP2_DppA_like"/>
    <property type="match status" value="1"/>
</dbReference>
<dbReference type="AlphaFoldDB" id="A0A5C8ZFL4"/>
<evidence type="ECO:0000256" key="3">
    <source>
        <dbReference type="ARBA" id="ARBA00022729"/>
    </source>
</evidence>
<evidence type="ECO:0000313" key="5">
    <source>
        <dbReference type="EMBL" id="TXR56627.1"/>
    </source>
</evidence>
<dbReference type="InterPro" id="IPR039424">
    <property type="entry name" value="SBP_5"/>
</dbReference>
<keyword evidence="2" id="KW-0813">Transport</keyword>
<dbReference type="Gene3D" id="3.90.76.10">
    <property type="entry name" value="Dipeptide-binding Protein, Domain 1"/>
    <property type="match status" value="1"/>
</dbReference>
<protein>
    <submittedName>
        <fullName evidence="5">ABC transporter substrate-binding protein</fullName>
    </submittedName>
</protein>
<dbReference type="GO" id="GO:0042597">
    <property type="term" value="C:periplasmic space"/>
    <property type="evidence" value="ECO:0007669"/>
    <property type="project" value="UniProtKB-ARBA"/>
</dbReference>
<keyword evidence="6" id="KW-1185">Reference proteome</keyword>
<reference evidence="5 6" key="1">
    <citation type="submission" date="2019-07" db="EMBL/GenBank/DDBJ databases">
        <title>Quadrisphaera sp. strain DD2A genome sequencing and assembly.</title>
        <authorList>
            <person name="Kim I."/>
        </authorList>
    </citation>
    <scope>NUCLEOTIDE SEQUENCE [LARGE SCALE GENOMIC DNA]</scope>
    <source>
        <strain evidence="5 6">DD2A</strain>
    </source>
</reference>
<dbReference type="Pfam" id="PF00496">
    <property type="entry name" value="SBP_bac_5"/>
    <property type="match status" value="1"/>
</dbReference>
<dbReference type="SUPFAM" id="SSF53850">
    <property type="entry name" value="Periplasmic binding protein-like II"/>
    <property type="match status" value="1"/>
</dbReference>
<evidence type="ECO:0000256" key="2">
    <source>
        <dbReference type="ARBA" id="ARBA00022448"/>
    </source>
</evidence>
<dbReference type="InterPro" id="IPR030678">
    <property type="entry name" value="Peptide/Ni-bd"/>
</dbReference>
<comment type="caution">
    <text evidence="5">The sequence shown here is derived from an EMBL/GenBank/DDBJ whole genome shotgun (WGS) entry which is preliminary data.</text>
</comment>
<dbReference type="GO" id="GO:1904680">
    <property type="term" value="F:peptide transmembrane transporter activity"/>
    <property type="evidence" value="ECO:0007669"/>
    <property type="project" value="TreeGrafter"/>
</dbReference>
<dbReference type="PIRSF" id="PIRSF002741">
    <property type="entry name" value="MppA"/>
    <property type="match status" value="1"/>
</dbReference>
<comment type="similarity">
    <text evidence="1">Belongs to the bacterial solute-binding protein 5 family.</text>
</comment>
<dbReference type="Gene3D" id="3.10.105.10">
    <property type="entry name" value="Dipeptide-binding Protein, Domain 3"/>
    <property type="match status" value="1"/>
</dbReference>
<dbReference type="EMBL" id="VKAC01000004">
    <property type="protein sequence ID" value="TXR56627.1"/>
    <property type="molecule type" value="Genomic_DNA"/>
</dbReference>
<sequence length="578" mass="61765">MLEETPVRALRRPSRPVRRRAPRLVGAAAAVLAAAVALTGCAQSQRDTSSADGSSGSGGSGGGTFVFAASSDPVMLDPAFASDGETFRVARQIFEGLVGTQPGTADPAPLLAEKWTGSADGLTWTFDLKQGVKFSDGTDFNGEAVCANFDRWYDWTGVNQSGNISYYYGSIFKGFKTSDDPAKQGGIYGGCTAPSATQATVTLTKPFAGFIQALSLPAFSMQSPTAMEKYDANNTGGTEDDPRFSAYATEHPTGTGPFVFDSWERGQQVTLTPNPSYWGDKPKVDEVIIRTIADGNARLQALQAGDIDGYDLVAPGDIDGLESGGFQVVNRPAFNILYLGFNQANPALADVRVRQAISYAIDKDAVISQSLPQGSKPAVEFIPDTVAGYNPDVTTYDYDPAKAKQLLAEAGQSNLTLDFNYPTDVSRPYMPAPEATFTAIQSQLEAVGIKVNPVANKWSPDYLDKIQGGSDHGIHLLGWTGDYNDPDNFLGVFFGQKSNEWGFDNAQLFDALTAARGLPTRDEQIPAYQAINEQIAQFAPGVPISSPVPSLAFAKKVQGYQPSPVQDEVWNTVTLAQS</sequence>